<reference evidence="3" key="1">
    <citation type="journal article" date="2020" name="Microbiol. Resour. Announc.">
        <title>Draft Genome Sequences of Thiorhodococcus mannitoliphagus and Thiorhodococcus minor, Purple Sulfur Photosynthetic Bacteria in the Gammaproteobacterial Family Chromatiaceae.</title>
        <authorList>
            <person name="Aviles F.A."/>
            <person name="Meyer T.E."/>
            <person name="Kyndt J.A."/>
        </authorList>
    </citation>
    <scope>NUCLEOTIDE SEQUENCE [LARGE SCALE GENOMIC DNA]</scope>
    <source>
        <strain evidence="3">DSM 18266</strain>
    </source>
</reference>
<dbReference type="AlphaFoldDB" id="A0A6P1DW19"/>
<evidence type="ECO:0000256" key="1">
    <source>
        <dbReference type="ARBA" id="ARBA00006532"/>
    </source>
</evidence>
<organism evidence="2 3">
    <name type="scientific">Thiorhodococcus mannitoliphagus</name>
    <dbReference type="NCBI Taxonomy" id="329406"/>
    <lineage>
        <taxon>Bacteria</taxon>
        <taxon>Pseudomonadati</taxon>
        <taxon>Pseudomonadota</taxon>
        <taxon>Gammaproteobacteria</taxon>
        <taxon>Chromatiales</taxon>
        <taxon>Chromatiaceae</taxon>
        <taxon>Thiorhodococcus</taxon>
    </lineage>
</organism>
<dbReference type="Proteomes" id="UP000471640">
    <property type="component" value="Unassembled WGS sequence"/>
</dbReference>
<comment type="caution">
    <text evidence="2">The sequence shown here is derived from an EMBL/GenBank/DDBJ whole genome shotgun (WGS) entry which is preliminary data.</text>
</comment>
<comment type="similarity">
    <text evidence="1">Belongs to the HupJ family.</text>
</comment>
<dbReference type="Gene3D" id="3.30.1460.40">
    <property type="entry name" value="[NiFe]-hydrogenase assembly chaperone, HybE"/>
    <property type="match status" value="1"/>
</dbReference>
<accession>A0A6P1DW19</accession>
<dbReference type="NCBIfam" id="TIGR03993">
    <property type="entry name" value="hydrog_HybE"/>
    <property type="match status" value="1"/>
</dbReference>
<dbReference type="EMBL" id="JAAIJR010000073">
    <property type="protein sequence ID" value="NEX21889.1"/>
    <property type="molecule type" value="Genomic_DNA"/>
</dbReference>
<proteinExistence type="inferred from homology"/>
<reference evidence="2 3" key="2">
    <citation type="submission" date="2020-02" db="EMBL/GenBank/DDBJ databases">
        <title>Genome sequences of Thiorhodococcus mannitoliphagus and Thiorhodococcus minor, purple sulfur photosynthetic bacteria in the gammaproteobacterial family, Chromatiaceae.</title>
        <authorList>
            <person name="Aviles F.A."/>
            <person name="Meyer T.E."/>
            <person name="Kyndt J.A."/>
        </authorList>
    </citation>
    <scope>NUCLEOTIDE SEQUENCE [LARGE SCALE GENOMIC DNA]</scope>
    <source>
        <strain evidence="2 3">DSM 18266</strain>
    </source>
</reference>
<evidence type="ECO:0000313" key="3">
    <source>
        <dbReference type="Proteomes" id="UP000471640"/>
    </source>
</evidence>
<gene>
    <name evidence="2" type="primary">hybE</name>
    <name evidence="2" type="ORF">G3480_16505</name>
</gene>
<evidence type="ECO:0000313" key="2">
    <source>
        <dbReference type="EMBL" id="NEX21889.1"/>
    </source>
</evidence>
<dbReference type="InterPro" id="IPR023994">
    <property type="entry name" value="NiFe-hyd_HybE"/>
</dbReference>
<dbReference type="RefSeq" id="WP_164654992.1">
    <property type="nucleotide sequence ID" value="NZ_JAAIJR010000073.1"/>
</dbReference>
<dbReference type="Pfam" id="PF11939">
    <property type="entry name" value="NiFe-hyd_HybE"/>
    <property type="match status" value="1"/>
</dbReference>
<sequence>MTPLDLEPEDIARRLAAAFQRVHAERMSGLPILNPNLSVQVVGGRMLDGDWIGVLITPWCMNLVLVPGPESANHPGSVGVKQRVALPAGEVETIGSEEADIGPFAACSLYSPMGGFADQGSAVAAAEEILSAVFTPAQQASDAPAAAAPAKVGVSRRGLLRGAFLRD</sequence>
<dbReference type="InterPro" id="IPR038530">
    <property type="entry name" value="NiFe-hyd_HybE_sf"/>
</dbReference>
<keyword evidence="3" id="KW-1185">Reference proteome</keyword>
<name>A0A6P1DW19_9GAMM</name>
<protein>
    <submittedName>
        <fullName evidence="2">[NiFe]-hydrogenase assembly chaperone HybE</fullName>
    </submittedName>
</protein>